<feature type="compositionally biased region" description="Low complexity" evidence="1">
    <location>
        <begin position="259"/>
        <end position="274"/>
    </location>
</feature>
<keyword evidence="4" id="KW-1185">Reference proteome</keyword>
<dbReference type="InterPro" id="IPR036388">
    <property type="entry name" value="WH-like_DNA-bd_sf"/>
</dbReference>
<feature type="domain" description="HTH iclR-type" evidence="2">
    <location>
        <begin position="361"/>
        <end position="403"/>
    </location>
</feature>
<dbReference type="Pfam" id="PF13749">
    <property type="entry name" value="HATPase_c_4"/>
    <property type="match status" value="1"/>
</dbReference>
<name>A0A6I1GPC2_9BIFI</name>
<dbReference type="EMBL" id="WBVT01000003">
    <property type="protein sequence ID" value="KAB7791137.1"/>
    <property type="molecule type" value="Genomic_DNA"/>
</dbReference>
<dbReference type="InterPro" id="IPR036390">
    <property type="entry name" value="WH_DNA-bd_sf"/>
</dbReference>
<proteinExistence type="predicted"/>
<feature type="region of interest" description="Disordered" evidence="1">
    <location>
        <begin position="327"/>
        <end position="352"/>
    </location>
</feature>
<dbReference type="InterPro" id="IPR011991">
    <property type="entry name" value="ArsR-like_HTH"/>
</dbReference>
<reference evidence="3 4" key="1">
    <citation type="submission" date="2019-09" db="EMBL/GenBank/DDBJ databases">
        <title>Characterization of the phylogenetic diversity of two novel species belonging to the genus Bifidobacterium: Bifidobacterium cebidarum sp. nov. and Bifidobacterium leontopitheci sp. nov.</title>
        <authorList>
            <person name="Lugli G.A."/>
            <person name="Duranti S."/>
            <person name="Milani C."/>
            <person name="Turroni F."/>
            <person name="Ventura M."/>
        </authorList>
    </citation>
    <scope>NUCLEOTIDE SEQUENCE [LARGE SCALE GENOMIC DNA]</scope>
    <source>
        <strain evidence="3 4">LMG 31471</strain>
    </source>
</reference>
<protein>
    <submittedName>
        <fullName evidence="3">DNA-binding protein</fullName>
    </submittedName>
</protein>
<keyword evidence="3" id="KW-0238">DNA-binding</keyword>
<evidence type="ECO:0000259" key="2">
    <source>
        <dbReference type="Pfam" id="PF09339"/>
    </source>
</evidence>
<dbReference type="Pfam" id="PF09339">
    <property type="entry name" value="HTH_IclR"/>
    <property type="match status" value="1"/>
</dbReference>
<dbReference type="CDD" id="cd00090">
    <property type="entry name" value="HTH_ARSR"/>
    <property type="match status" value="1"/>
</dbReference>
<dbReference type="InterPro" id="IPR005471">
    <property type="entry name" value="Tscrpt_reg_IclR_N"/>
</dbReference>
<dbReference type="PANTHER" id="PTHR30595">
    <property type="entry name" value="GLPR-RELATED TRANSCRIPTIONAL REPRESSOR"/>
    <property type="match status" value="1"/>
</dbReference>
<sequence length="414" mass="44201">MATAGNTPATGDDAPGFSQSSTTTGGLWEPAGRADLTFDHARQAFATAGVRWPLDAGGDNAADGTRPTFPLRRNGAFTRLALLISDQCPFSIKCAAFDGDAKASITDRAELHGSLLRQLNTAMAFLTDHNQPGDDGRQWPQAALREALVNAVLHRDYRYSGPTLVNVFASRVEIVSLGGLMPGLEINDLLNGICQPRNPALADLLAALGFSENYGTGIRRIMDEYERCADSPQIRVGAASVALVLPLPTPAEPRRKATTSDTAAADARTTQDGRTPGGHAKMYAFPAIVQSMTDDPAVALAGMRVIGCLPVMGGAADRSHPIVAPLRRQADEPAPAVRQDDGRSGLPVPPHSTQTLEEVTLHCIAQSGTPLSRRQIAEDLGMTKNQMTYVLRHLVERGLVLRQGRSRATRYSLP</sequence>
<dbReference type="GO" id="GO:0003677">
    <property type="term" value="F:DNA binding"/>
    <property type="evidence" value="ECO:0007669"/>
    <property type="project" value="UniProtKB-KW"/>
</dbReference>
<evidence type="ECO:0000256" key="1">
    <source>
        <dbReference type="SAM" id="MobiDB-lite"/>
    </source>
</evidence>
<dbReference type="SUPFAM" id="SSF46785">
    <property type="entry name" value="Winged helix' DNA-binding domain"/>
    <property type="match status" value="1"/>
</dbReference>
<comment type="caution">
    <text evidence="3">The sequence shown here is derived from an EMBL/GenBank/DDBJ whole genome shotgun (WGS) entry which is preliminary data.</text>
</comment>
<dbReference type="AlphaFoldDB" id="A0A6I1GPC2"/>
<dbReference type="Gene3D" id="3.30.565.60">
    <property type="match status" value="1"/>
</dbReference>
<accession>A0A6I1GPC2</accession>
<dbReference type="RefSeq" id="WP_152233686.1">
    <property type="nucleotide sequence ID" value="NZ_JBHSKZ010000002.1"/>
</dbReference>
<evidence type="ECO:0000313" key="4">
    <source>
        <dbReference type="Proteomes" id="UP000441772"/>
    </source>
</evidence>
<organism evidence="3 4">
    <name type="scientific">Bifidobacterium leontopitheci</name>
    <dbReference type="NCBI Taxonomy" id="2650774"/>
    <lineage>
        <taxon>Bacteria</taxon>
        <taxon>Bacillati</taxon>
        <taxon>Actinomycetota</taxon>
        <taxon>Actinomycetes</taxon>
        <taxon>Bifidobacteriales</taxon>
        <taxon>Bifidobacteriaceae</taxon>
        <taxon>Bifidobacterium</taxon>
    </lineage>
</organism>
<evidence type="ECO:0000313" key="3">
    <source>
        <dbReference type="EMBL" id="KAB7791137.1"/>
    </source>
</evidence>
<dbReference type="InterPro" id="IPR038475">
    <property type="entry name" value="RecG_C_sf"/>
</dbReference>
<feature type="region of interest" description="Disordered" evidence="1">
    <location>
        <begin position="1"/>
        <end position="31"/>
    </location>
</feature>
<dbReference type="PANTHER" id="PTHR30595:SF6">
    <property type="entry name" value="SCHLAFEN ALBA-2 DOMAIN-CONTAINING PROTEIN"/>
    <property type="match status" value="1"/>
</dbReference>
<dbReference type="Gene3D" id="1.10.10.10">
    <property type="entry name" value="Winged helix-like DNA-binding domain superfamily/Winged helix DNA-binding domain"/>
    <property type="match status" value="1"/>
</dbReference>
<dbReference type="Proteomes" id="UP000441772">
    <property type="component" value="Unassembled WGS sequence"/>
</dbReference>
<feature type="region of interest" description="Disordered" evidence="1">
    <location>
        <begin position="249"/>
        <end position="278"/>
    </location>
</feature>
<gene>
    <name evidence="3" type="ORF">F7D09_0303</name>
</gene>
<dbReference type="GO" id="GO:0003700">
    <property type="term" value="F:DNA-binding transcription factor activity"/>
    <property type="evidence" value="ECO:0007669"/>
    <property type="project" value="InterPro"/>
</dbReference>